<dbReference type="SUPFAM" id="SSF74942">
    <property type="entry name" value="YhbC-like, C-terminal domain"/>
    <property type="match status" value="1"/>
</dbReference>
<dbReference type="Pfam" id="PF17384">
    <property type="entry name" value="DUF150_C"/>
    <property type="match status" value="1"/>
</dbReference>
<accession>A0A8J3GH64</accession>
<dbReference type="Pfam" id="PF02576">
    <property type="entry name" value="RimP_N"/>
    <property type="match status" value="1"/>
</dbReference>
<feature type="domain" description="Ribosome maturation factor RimP N-terminal" evidence="5">
    <location>
        <begin position="26"/>
        <end position="98"/>
    </location>
</feature>
<dbReference type="PANTHER" id="PTHR33867">
    <property type="entry name" value="RIBOSOME MATURATION FACTOR RIMP"/>
    <property type="match status" value="1"/>
</dbReference>
<dbReference type="PANTHER" id="PTHR33867:SF1">
    <property type="entry name" value="RIBOSOME MATURATION FACTOR RIMP"/>
    <property type="match status" value="1"/>
</dbReference>
<protein>
    <recommendedName>
        <fullName evidence="3">Ribosome maturation factor RimP</fullName>
    </recommendedName>
</protein>
<keyword evidence="1 3" id="KW-0963">Cytoplasm</keyword>
<dbReference type="Proteomes" id="UP000641137">
    <property type="component" value="Unassembled WGS sequence"/>
</dbReference>
<keyword evidence="8" id="KW-1185">Reference proteome</keyword>
<dbReference type="GO" id="GO:0006412">
    <property type="term" value="P:translation"/>
    <property type="evidence" value="ECO:0007669"/>
    <property type="project" value="TreeGrafter"/>
</dbReference>
<evidence type="ECO:0000256" key="2">
    <source>
        <dbReference type="ARBA" id="ARBA00022517"/>
    </source>
</evidence>
<comment type="similarity">
    <text evidence="3">Belongs to the RimP family.</text>
</comment>
<comment type="caution">
    <text evidence="7">The sequence shown here is derived from an EMBL/GenBank/DDBJ whole genome shotgun (WGS) entry which is preliminary data.</text>
</comment>
<dbReference type="InterPro" id="IPR036847">
    <property type="entry name" value="RimP_C_sf"/>
</dbReference>
<organism evidence="7 8">
    <name type="scientific">Limoniibacter endophyticus</name>
    <dbReference type="NCBI Taxonomy" id="1565040"/>
    <lineage>
        <taxon>Bacteria</taxon>
        <taxon>Pseudomonadati</taxon>
        <taxon>Pseudomonadota</taxon>
        <taxon>Alphaproteobacteria</taxon>
        <taxon>Hyphomicrobiales</taxon>
        <taxon>Bartonellaceae</taxon>
        <taxon>Limoniibacter</taxon>
    </lineage>
</organism>
<keyword evidence="2 3" id="KW-0690">Ribosome biogenesis</keyword>
<comment type="subcellular location">
    <subcellularLocation>
        <location evidence="3">Cytoplasm</location>
    </subcellularLocation>
</comment>
<evidence type="ECO:0000256" key="4">
    <source>
        <dbReference type="SAM" id="MobiDB-lite"/>
    </source>
</evidence>
<name>A0A8J3GH64_9HYPH</name>
<dbReference type="RefSeq" id="WP_189489464.1">
    <property type="nucleotide sequence ID" value="NZ_BMZO01000004.1"/>
</dbReference>
<feature type="compositionally biased region" description="Acidic residues" evidence="4">
    <location>
        <begin position="191"/>
        <end position="218"/>
    </location>
</feature>
<dbReference type="InterPro" id="IPR028998">
    <property type="entry name" value="RimP_C"/>
</dbReference>
<dbReference type="SUPFAM" id="SSF75420">
    <property type="entry name" value="YhbC-like, N-terminal domain"/>
    <property type="match status" value="1"/>
</dbReference>
<comment type="function">
    <text evidence="3">Required for maturation of 30S ribosomal subunits.</text>
</comment>
<evidence type="ECO:0000259" key="5">
    <source>
        <dbReference type="Pfam" id="PF02576"/>
    </source>
</evidence>
<dbReference type="HAMAP" id="MF_01077">
    <property type="entry name" value="RimP"/>
    <property type="match status" value="1"/>
</dbReference>
<dbReference type="AlphaFoldDB" id="A0A8J3GH64"/>
<evidence type="ECO:0000256" key="3">
    <source>
        <dbReference type="HAMAP-Rule" id="MF_01077"/>
    </source>
</evidence>
<feature type="domain" description="Ribosome maturation factor RimP C-terminal" evidence="6">
    <location>
        <begin position="101"/>
        <end position="167"/>
    </location>
</feature>
<dbReference type="GO" id="GO:0000028">
    <property type="term" value="P:ribosomal small subunit assembly"/>
    <property type="evidence" value="ECO:0007669"/>
    <property type="project" value="TreeGrafter"/>
</dbReference>
<proteinExistence type="inferred from homology"/>
<evidence type="ECO:0000313" key="8">
    <source>
        <dbReference type="Proteomes" id="UP000641137"/>
    </source>
</evidence>
<sequence>MSENERGYKDDRIVRESGVDARVAAIVGPVVAATGYRLVRVRLSHREGLTLQIMAERSDGTMDVEGCEAVSMAVSPALDVEDPIDKAYNLEVSSPGIDRPLVRRSDFSDWKGHEARVETSVLVDGRKRYRGRIVDAGAESFTLDEGGEHGVSTLAYDSIAEARLVLTDELIREALRKDKKLRKQAKKGVDTDDFDDLEVHDEDDDLDGFDEAANDNKD</sequence>
<dbReference type="InterPro" id="IPR028989">
    <property type="entry name" value="RimP_N"/>
</dbReference>
<feature type="region of interest" description="Disordered" evidence="4">
    <location>
        <begin position="180"/>
        <end position="218"/>
    </location>
</feature>
<dbReference type="Gene3D" id="3.30.300.70">
    <property type="entry name" value="RimP-like superfamily, N-terminal"/>
    <property type="match status" value="1"/>
</dbReference>
<evidence type="ECO:0000313" key="7">
    <source>
        <dbReference type="EMBL" id="GHC69856.1"/>
    </source>
</evidence>
<dbReference type="EMBL" id="BMZO01000004">
    <property type="protein sequence ID" value="GHC69856.1"/>
    <property type="molecule type" value="Genomic_DNA"/>
</dbReference>
<evidence type="ECO:0000259" key="6">
    <source>
        <dbReference type="Pfam" id="PF17384"/>
    </source>
</evidence>
<dbReference type="NCBIfam" id="NF000932">
    <property type="entry name" value="PRK00092.2-5"/>
    <property type="match status" value="1"/>
</dbReference>
<reference evidence="7" key="1">
    <citation type="journal article" date="2014" name="Int. J. Syst. Evol. Microbiol.">
        <title>Complete genome sequence of Corynebacterium casei LMG S-19264T (=DSM 44701T), isolated from a smear-ripened cheese.</title>
        <authorList>
            <consortium name="US DOE Joint Genome Institute (JGI-PGF)"/>
            <person name="Walter F."/>
            <person name="Albersmeier A."/>
            <person name="Kalinowski J."/>
            <person name="Ruckert C."/>
        </authorList>
    </citation>
    <scope>NUCLEOTIDE SEQUENCE</scope>
    <source>
        <strain evidence="7">KCTC 42097</strain>
    </source>
</reference>
<evidence type="ECO:0000256" key="1">
    <source>
        <dbReference type="ARBA" id="ARBA00022490"/>
    </source>
</evidence>
<dbReference type="GO" id="GO:0005829">
    <property type="term" value="C:cytosol"/>
    <property type="evidence" value="ECO:0007669"/>
    <property type="project" value="TreeGrafter"/>
</dbReference>
<reference evidence="7" key="2">
    <citation type="submission" date="2020-09" db="EMBL/GenBank/DDBJ databases">
        <authorList>
            <person name="Sun Q."/>
            <person name="Kim S."/>
        </authorList>
    </citation>
    <scope>NUCLEOTIDE SEQUENCE</scope>
    <source>
        <strain evidence="7">KCTC 42097</strain>
    </source>
</reference>
<dbReference type="CDD" id="cd01734">
    <property type="entry name" value="YlxS_C"/>
    <property type="match status" value="1"/>
</dbReference>
<gene>
    <name evidence="3 7" type="primary">rimP</name>
    <name evidence="7" type="ORF">GCM10010136_16070</name>
</gene>
<dbReference type="InterPro" id="IPR003728">
    <property type="entry name" value="Ribosome_maturation_RimP"/>
</dbReference>
<dbReference type="InterPro" id="IPR035956">
    <property type="entry name" value="RimP_N_sf"/>
</dbReference>